<dbReference type="InParanoid" id="A0A409W0Q6"/>
<gene>
    <name evidence="4" type="ORF">CVT26_006706</name>
</gene>
<evidence type="ECO:0000256" key="2">
    <source>
        <dbReference type="SAM" id="MobiDB-lite"/>
    </source>
</evidence>
<evidence type="ECO:0000313" key="5">
    <source>
        <dbReference type="Proteomes" id="UP000284706"/>
    </source>
</evidence>
<dbReference type="Pfam" id="PF23742">
    <property type="entry name" value="VBS_C3G9"/>
    <property type="match status" value="2"/>
</dbReference>
<keyword evidence="1" id="KW-0175">Coiled coil</keyword>
<feature type="coiled-coil region" evidence="1">
    <location>
        <begin position="274"/>
        <end position="386"/>
    </location>
</feature>
<feature type="region of interest" description="Disordered" evidence="2">
    <location>
        <begin position="605"/>
        <end position="654"/>
    </location>
</feature>
<dbReference type="OrthoDB" id="5588096at2759"/>
<dbReference type="InterPro" id="IPR056439">
    <property type="entry name" value="VBS_C3G9"/>
</dbReference>
<dbReference type="PANTHER" id="PTHR21601:SF0">
    <property type="entry name" value="PROTEIN SPA2-RELATED"/>
    <property type="match status" value="1"/>
</dbReference>
<dbReference type="PANTHER" id="PTHR21601">
    <property type="entry name" value="SPA2 PROTEIN"/>
    <property type="match status" value="1"/>
</dbReference>
<evidence type="ECO:0000256" key="1">
    <source>
        <dbReference type="SAM" id="Coils"/>
    </source>
</evidence>
<protein>
    <recommendedName>
        <fullName evidence="3">C3G9 VBS-like domain-containing protein</fullName>
    </recommendedName>
</protein>
<name>A0A409W0Q6_9AGAR</name>
<organism evidence="4 5">
    <name type="scientific">Gymnopilus dilepis</name>
    <dbReference type="NCBI Taxonomy" id="231916"/>
    <lineage>
        <taxon>Eukaryota</taxon>
        <taxon>Fungi</taxon>
        <taxon>Dikarya</taxon>
        <taxon>Basidiomycota</taxon>
        <taxon>Agaricomycotina</taxon>
        <taxon>Agaricomycetes</taxon>
        <taxon>Agaricomycetidae</taxon>
        <taxon>Agaricales</taxon>
        <taxon>Agaricineae</taxon>
        <taxon>Hymenogastraceae</taxon>
        <taxon>Gymnopilus</taxon>
    </lineage>
</organism>
<feature type="domain" description="C3G9 VBS-like" evidence="3">
    <location>
        <begin position="2"/>
        <end position="133"/>
    </location>
</feature>
<dbReference type="Proteomes" id="UP000284706">
    <property type="component" value="Unassembled WGS sequence"/>
</dbReference>
<keyword evidence="5" id="KW-1185">Reference proteome</keyword>
<accession>A0A409W0Q6</accession>
<evidence type="ECO:0000259" key="3">
    <source>
        <dbReference type="Pfam" id="PF23742"/>
    </source>
</evidence>
<dbReference type="AlphaFoldDB" id="A0A409W0Q6"/>
<proteinExistence type="predicted"/>
<feature type="compositionally biased region" description="Basic residues" evidence="2">
    <location>
        <begin position="612"/>
        <end position="624"/>
    </location>
</feature>
<dbReference type="STRING" id="231916.A0A409W0Q6"/>
<dbReference type="GO" id="GO:0005078">
    <property type="term" value="F:MAP-kinase scaffold activity"/>
    <property type="evidence" value="ECO:0007669"/>
    <property type="project" value="TreeGrafter"/>
</dbReference>
<feature type="domain" description="C3G9 VBS-like" evidence="3">
    <location>
        <begin position="450"/>
        <end position="568"/>
    </location>
</feature>
<dbReference type="InterPro" id="IPR039892">
    <property type="entry name" value="Spa2/Sph1"/>
</dbReference>
<feature type="compositionally biased region" description="Low complexity" evidence="2">
    <location>
        <begin position="625"/>
        <end position="637"/>
    </location>
</feature>
<comment type="caution">
    <text evidence="4">The sequence shown here is derived from an EMBL/GenBank/DDBJ whole genome shotgun (WGS) entry which is preliminary data.</text>
</comment>
<dbReference type="EMBL" id="NHYE01005474">
    <property type="protein sequence ID" value="PPQ72071.1"/>
    <property type="molecule type" value="Genomic_DNA"/>
</dbReference>
<reference evidence="4 5" key="1">
    <citation type="journal article" date="2018" name="Evol. Lett.">
        <title>Horizontal gene cluster transfer increased hallucinogenic mushroom diversity.</title>
        <authorList>
            <person name="Reynolds H.T."/>
            <person name="Vijayakumar V."/>
            <person name="Gluck-Thaler E."/>
            <person name="Korotkin H.B."/>
            <person name="Matheny P.B."/>
            <person name="Slot J.C."/>
        </authorList>
    </citation>
    <scope>NUCLEOTIDE SEQUENCE [LARGE SCALE GENOMIC DNA]</scope>
    <source>
        <strain evidence="4 5">SRW20</strain>
    </source>
</reference>
<sequence>MNGGVQDILIAAFLSSIESFLIASRSTSMEQLFSSLIKVTALATGILEDVEAYVQRLQKEFDLLTLRTLRKRADVDILYSLRERIETSLKNLRALSTLLASSPENPQYTDLLDEASSELVNTVAQVAHTITIRMATKAERDTLAKKLNASNALLPYSIMGVSPSRHVARLRLAGLSPAHFRNVCNDLHSELTRRYANPEAEVKHPGNTSAAFDHSRRLACRNVVGLGGLFNQATSRGIESMQEDRDFKLERIKQEHDLETRDMQARILNLERHLEPVNEKKKKSQARVKQLENELTDILELAESQKNNLKVMQEELEQLREARRRETVQAQEDQEELRIARHRCNQLEAEKALRQGWASKNPNEVVEQLSNELEGLRTEVDALSWLNDRLLAAKKSDDNLIRDFGTRLKENKRAQRETVKQLAAVRALSQVFLRGPDLGSTEGHLPAALDGGLPDVHLQTFLSAIEGLLIASRRHSSTRLLRRMKAVIHAVVTIVEDVKAYQPREQSPVNPVVLQTLWGTAESKLSNLVVTTTAYASEYRTTPVSMLDAAVIHVYDAVKEIGRAISIRKVPAIEKIHSNYSSGGSTSDLLAEGWLSLTRRSSKKANSSVARRSQRKRSSSRSRIMRLSVSCSSRSSSMARTTDEDDTEYSRAPSRTDSTDYGIYFRRISLSRTTSGSISDGFGD</sequence>
<evidence type="ECO:0000313" key="4">
    <source>
        <dbReference type="EMBL" id="PPQ72071.1"/>
    </source>
</evidence>